<dbReference type="SMART" id="SM00387">
    <property type="entry name" value="HATPase_c"/>
    <property type="match status" value="1"/>
</dbReference>
<dbReference type="SMART" id="SM00388">
    <property type="entry name" value="HisKA"/>
    <property type="match status" value="1"/>
</dbReference>
<sequence>MTSTRSIKFLLVDDLDANLVALAGLLERPGLELLMARSGREALEILLEHEVALAFLDVQMPEMSGFELAELMRGTERTRDVPIIFLTAGTVDQKRRIRGYETGAVDFLPKPIDPEILLNKATTFFELAKRREELRESEARLRAANEELERKNAELAESGVQKDRFLAVLAHELRNPIAPVLTGLEMMVTADNCPKEIVDLAEMMRRQIGQMVHLINDLLDVSRINTGKIALRMERVDINEVVTEAMESARTFIDSRGHELSFVSENDSLAVEGDRHRLFQVVSNMLSNAAKYSPPNGKIDVKSGIDGDGNAYVTVRDNGEGISEENLPKIFEMFEQVDSSRQEGLGIGLTLVMNLMELHGGGVGATSEGLGKGSEFRIWLPALVQRKEEKPVILNRPENRQFAPAKVMVVDDGKSTADIIVMFLNLEGMETRVAYNGEEAVRVAREFKPEMIFMDLGMPKMDGYQAAEEIRKLDPDVIMIAVSGWGREEDKRRSKEAGFDGHAVKPVEPEDLRQFLSLIC</sequence>
<dbReference type="SUPFAM" id="SSF52172">
    <property type="entry name" value="CheY-like"/>
    <property type="match status" value="2"/>
</dbReference>
<evidence type="ECO:0000256" key="2">
    <source>
        <dbReference type="ARBA" id="ARBA00012438"/>
    </source>
</evidence>
<dbReference type="Proteomes" id="UP001596472">
    <property type="component" value="Unassembled WGS sequence"/>
</dbReference>
<dbReference type="CDD" id="cd17580">
    <property type="entry name" value="REC_2_DhkD-like"/>
    <property type="match status" value="1"/>
</dbReference>
<dbReference type="PROSITE" id="PS50110">
    <property type="entry name" value="RESPONSE_REGULATORY"/>
    <property type="match status" value="2"/>
</dbReference>
<evidence type="ECO:0000259" key="6">
    <source>
        <dbReference type="PROSITE" id="PS50109"/>
    </source>
</evidence>
<accession>A0ABW2L4M6</accession>
<dbReference type="EC" id="2.7.13.3" evidence="2"/>
<dbReference type="InterPro" id="IPR036890">
    <property type="entry name" value="HATPase_C_sf"/>
</dbReference>
<dbReference type="Gene3D" id="3.30.565.10">
    <property type="entry name" value="Histidine kinase-like ATPase, C-terminal domain"/>
    <property type="match status" value="1"/>
</dbReference>
<evidence type="ECO:0000313" key="8">
    <source>
        <dbReference type="EMBL" id="MFC7336437.1"/>
    </source>
</evidence>
<dbReference type="Gene3D" id="3.40.50.2300">
    <property type="match status" value="2"/>
</dbReference>
<dbReference type="Gene3D" id="1.10.287.130">
    <property type="match status" value="1"/>
</dbReference>
<dbReference type="CDD" id="cd00082">
    <property type="entry name" value="HisKA"/>
    <property type="match status" value="1"/>
</dbReference>
<feature type="coiled-coil region" evidence="5">
    <location>
        <begin position="127"/>
        <end position="161"/>
    </location>
</feature>
<feature type="modified residue" description="4-aspartylphosphate" evidence="4">
    <location>
        <position position="455"/>
    </location>
</feature>
<comment type="caution">
    <text evidence="8">The sequence shown here is derived from an EMBL/GenBank/DDBJ whole genome shotgun (WGS) entry which is preliminary data.</text>
</comment>
<evidence type="ECO:0000256" key="3">
    <source>
        <dbReference type="ARBA" id="ARBA00022553"/>
    </source>
</evidence>
<dbReference type="InterPro" id="IPR005467">
    <property type="entry name" value="His_kinase_dom"/>
</dbReference>
<evidence type="ECO:0000256" key="1">
    <source>
        <dbReference type="ARBA" id="ARBA00000085"/>
    </source>
</evidence>
<feature type="domain" description="Response regulatory" evidence="7">
    <location>
        <begin position="406"/>
        <end position="520"/>
    </location>
</feature>
<evidence type="ECO:0000259" key="7">
    <source>
        <dbReference type="PROSITE" id="PS50110"/>
    </source>
</evidence>
<dbReference type="PROSITE" id="PS50109">
    <property type="entry name" value="HIS_KIN"/>
    <property type="match status" value="1"/>
</dbReference>
<dbReference type="Pfam" id="PF02518">
    <property type="entry name" value="HATPase_c"/>
    <property type="match status" value="1"/>
</dbReference>
<dbReference type="PANTHER" id="PTHR43547:SF2">
    <property type="entry name" value="HYBRID SIGNAL TRANSDUCTION HISTIDINE KINASE C"/>
    <property type="match status" value="1"/>
</dbReference>
<gene>
    <name evidence="8" type="ORF">ACFQY0_04545</name>
</gene>
<dbReference type="Pfam" id="PF00072">
    <property type="entry name" value="Response_reg"/>
    <property type="match status" value="2"/>
</dbReference>
<evidence type="ECO:0000256" key="5">
    <source>
        <dbReference type="SAM" id="Coils"/>
    </source>
</evidence>
<dbReference type="PANTHER" id="PTHR43547">
    <property type="entry name" value="TWO-COMPONENT HISTIDINE KINASE"/>
    <property type="match status" value="1"/>
</dbReference>
<feature type="domain" description="Response regulatory" evidence="7">
    <location>
        <begin position="8"/>
        <end position="125"/>
    </location>
</feature>
<dbReference type="SUPFAM" id="SSF47384">
    <property type="entry name" value="Homodimeric domain of signal transducing histidine kinase"/>
    <property type="match status" value="1"/>
</dbReference>
<keyword evidence="9" id="KW-1185">Reference proteome</keyword>
<dbReference type="InterPro" id="IPR011006">
    <property type="entry name" value="CheY-like_superfamily"/>
</dbReference>
<feature type="modified residue" description="4-aspartylphosphate" evidence="4">
    <location>
        <position position="57"/>
    </location>
</feature>
<dbReference type="InterPro" id="IPR036097">
    <property type="entry name" value="HisK_dim/P_sf"/>
</dbReference>
<dbReference type="CDD" id="cd00075">
    <property type="entry name" value="HATPase"/>
    <property type="match status" value="1"/>
</dbReference>
<dbReference type="EMBL" id="JBHTBS010000002">
    <property type="protein sequence ID" value="MFC7336437.1"/>
    <property type="molecule type" value="Genomic_DNA"/>
</dbReference>
<feature type="domain" description="Histidine kinase" evidence="6">
    <location>
        <begin position="168"/>
        <end position="384"/>
    </location>
</feature>
<reference evidence="9" key="1">
    <citation type="journal article" date="2019" name="Int. J. Syst. Evol. Microbiol.">
        <title>The Global Catalogue of Microorganisms (GCM) 10K type strain sequencing project: providing services to taxonomists for standard genome sequencing and annotation.</title>
        <authorList>
            <consortium name="The Broad Institute Genomics Platform"/>
            <consortium name="The Broad Institute Genome Sequencing Center for Infectious Disease"/>
            <person name="Wu L."/>
            <person name="Ma J."/>
        </authorList>
    </citation>
    <scope>NUCLEOTIDE SEQUENCE [LARGE SCALE GENOMIC DNA]</scope>
    <source>
        <strain evidence="9">CGMCC 4.1467</strain>
    </source>
</reference>
<dbReference type="SMART" id="SM00448">
    <property type="entry name" value="REC"/>
    <property type="match status" value="2"/>
</dbReference>
<name>A0ABW2L4M6_9BACT</name>
<dbReference type="Pfam" id="PF00512">
    <property type="entry name" value="HisKA"/>
    <property type="match status" value="1"/>
</dbReference>
<dbReference type="RefSeq" id="WP_379709637.1">
    <property type="nucleotide sequence ID" value="NZ_JBHTBS010000002.1"/>
</dbReference>
<proteinExistence type="predicted"/>
<comment type="catalytic activity">
    <reaction evidence="1">
        <text>ATP + protein L-histidine = ADP + protein N-phospho-L-histidine.</text>
        <dbReference type="EC" id="2.7.13.3"/>
    </reaction>
</comment>
<dbReference type="InterPro" id="IPR004358">
    <property type="entry name" value="Sig_transdc_His_kin-like_C"/>
</dbReference>
<protein>
    <recommendedName>
        <fullName evidence="2">histidine kinase</fullName>
        <ecNumber evidence="2">2.7.13.3</ecNumber>
    </recommendedName>
</protein>
<evidence type="ECO:0000313" key="9">
    <source>
        <dbReference type="Proteomes" id="UP001596472"/>
    </source>
</evidence>
<keyword evidence="3 4" id="KW-0597">Phosphoprotein</keyword>
<keyword evidence="5" id="KW-0175">Coiled coil</keyword>
<organism evidence="8 9">
    <name type="scientific">Haloferula chungangensis</name>
    <dbReference type="NCBI Taxonomy" id="1048331"/>
    <lineage>
        <taxon>Bacteria</taxon>
        <taxon>Pseudomonadati</taxon>
        <taxon>Verrucomicrobiota</taxon>
        <taxon>Verrucomicrobiia</taxon>
        <taxon>Verrucomicrobiales</taxon>
        <taxon>Verrucomicrobiaceae</taxon>
        <taxon>Haloferula</taxon>
    </lineage>
</organism>
<dbReference type="SUPFAM" id="SSF55874">
    <property type="entry name" value="ATPase domain of HSP90 chaperone/DNA topoisomerase II/histidine kinase"/>
    <property type="match status" value="1"/>
</dbReference>
<dbReference type="InterPro" id="IPR001789">
    <property type="entry name" value="Sig_transdc_resp-reg_receiver"/>
</dbReference>
<dbReference type="InterPro" id="IPR003594">
    <property type="entry name" value="HATPase_dom"/>
</dbReference>
<dbReference type="InterPro" id="IPR003661">
    <property type="entry name" value="HisK_dim/P_dom"/>
</dbReference>
<evidence type="ECO:0000256" key="4">
    <source>
        <dbReference type="PROSITE-ProRule" id="PRU00169"/>
    </source>
</evidence>
<dbReference type="PRINTS" id="PR00344">
    <property type="entry name" value="BCTRLSENSOR"/>
</dbReference>